<accession>A0A0C3SAY1</accession>
<gene>
    <name evidence="2" type="ORF">PHLGIDRAFT_312217</name>
</gene>
<evidence type="ECO:0000313" key="3">
    <source>
        <dbReference type="Proteomes" id="UP000053257"/>
    </source>
</evidence>
<feature type="compositionally biased region" description="Acidic residues" evidence="1">
    <location>
        <begin position="88"/>
        <end position="103"/>
    </location>
</feature>
<protein>
    <recommendedName>
        <fullName evidence="4">rRNA-processing protein FYV7</fullName>
    </recommendedName>
</protein>
<dbReference type="Proteomes" id="UP000053257">
    <property type="component" value="Unassembled WGS sequence"/>
</dbReference>
<feature type="compositionally biased region" description="Gly residues" evidence="1">
    <location>
        <begin position="193"/>
        <end position="213"/>
    </location>
</feature>
<feature type="compositionally biased region" description="Basic and acidic residues" evidence="1">
    <location>
        <begin position="104"/>
        <end position="114"/>
    </location>
</feature>
<feature type="compositionally biased region" description="Acidic residues" evidence="1">
    <location>
        <begin position="67"/>
        <end position="78"/>
    </location>
</feature>
<dbReference type="AlphaFoldDB" id="A0A0C3SAY1"/>
<feature type="region of interest" description="Disordered" evidence="1">
    <location>
        <begin position="174"/>
        <end position="218"/>
    </location>
</feature>
<organism evidence="2 3">
    <name type="scientific">Phlebiopsis gigantea (strain 11061_1 CR5-6)</name>
    <name type="common">White-rot fungus</name>
    <name type="synonym">Peniophora gigantea</name>
    <dbReference type="NCBI Taxonomy" id="745531"/>
    <lineage>
        <taxon>Eukaryota</taxon>
        <taxon>Fungi</taxon>
        <taxon>Dikarya</taxon>
        <taxon>Basidiomycota</taxon>
        <taxon>Agaricomycotina</taxon>
        <taxon>Agaricomycetes</taxon>
        <taxon>Polyporales</taxon>
        <taxon>Phanerochaetaceae</taxon>
        <taxon>Phlebiopsis</taxon>
    </lineage>
</organism>
<evidence type="ECO:0008006" key="4">
    <source>
        <dbReference type="Google" id="ProtNLM"/>
    </source>
</evidence>
<dbReference type="HOGENOM" id="CLU_120577_0_0_1"/>
<proteinExistence type="predicted"/>
<feature type="region of interest" description="Disordered" evidence="1">
    <location>
        <begin position="1"/>
        <end position="160"/>
    </location>
</feature>
<keyword evidence="3" id="KW-1185">Reference proteome</keyword>
<evidence type="ECO:0000256" key="1">
    <source>
        <dbReference type="SAM" id="MobiDB-lite"/>
    </source>
</evidence>
<sequence length="234" mass="26041">MASTATSAAKKRKPPTFHHLPTNRAKKLKRSWVEVQKIKSQWKSQKRKEGLVQGRPAVEDGARQNTSDDEGSEIDEPVSESGKGQDSSSEDGESVDEGVDEQGSDTRIEGREQPQARAGSKQKGKMVERRKSSPGVRQKGSNKRRREQKQNDDQPQLSLRELNAVAYSRSSLHTFKAKQLHRPQDRPQEWQGRGRGGGAGRGAGRGAPPGRGRGQPDMRLRMNAMLEKIKQDFP</sequence>
<dbReference type="OrthoDB" id="3365439at2759"/>
<dbReference type="EMBL" id="KN840464">
    <property type="protein sequence ID" value="KIP09592.1"/>
    <property type="molecule type" value="Genomic_DNA"/>
</dbReference>
<reference evidence="2 3" key="1">
    <citation type="journal article" date="2014" name="PLoS Genet.">
        <title>Analysis of the Phlebiopsis gigantea genome, transcriptome and secretome provides insight into its pioneer colonization strategies of wood.</title>
        <authorList>
            <person name="Hori C."/>
            <person name="Ishida T."/>
            <person name="Igarashi K."/>
            <person name="Samejima M."/>
            <person name="Suzuki H."/>
            <person name="Master E."/>
            <person name="Ferreira P."/>
            <person name="Ruiz-Duenas F.J."/>
            <person name="Held B."/>
            <person name="Canessa P."/>
            <person name="Larrondo L.F."/>
            <person name="Schmoll M."/>
            <person name="Druzhinina I.S."/>
            <person name="Kubicek C.P."/>
            <person name="Gaskell J.A."/>
            <person name="Kersten P."/>
            <person name="St John F."/>
            <person name="Glasner J."/>
            <person name="Sabat G."/>
            <person name="Splinter BonDurant S."/>
            <person name="Syed K."/>
            <person name="Yadav J."/>
            <person name="Mgbeahuruike A.C."/>
            <person name="Kovalchuk A."/>
            <person name="Asiegbu F.O."/>
            <person name="Lackner G."/>
            <person name="Hoffmeister D."/>
            <person name="Rencoret J."/>
            <person name="Gutierrez A."/>
            <person name="Sun H."/>
            <person name="Lindquist E."/>
            <person name="Barry K."/>
            <person name="Riley R."/>
            <person name="Grigoriev I.V."/>
            <person name="Henrissat B."/>
            <person name="Kues U."/>
            <person name="Berka R.M."/>
            <person name="Martinez A.T."/>
            <person name="Covert S.F."/>
            <person name="Blanchette R.A."/>
            <person name="Cullen D."/>
        </authorList>
    </citation>
    <scope>NUCLEOTIDE SEQUENCE [LARGE SCALE GENOMIC DNA]</scope>
    <source>
        <strain evidence="2 3">11061_1 CR5-6</strain>
    </source>
</reference>
<name>A0A0C3SAY1_PHLG1</name>
<evidence type="ECO:0000313" key="2">
    <source>
        <dbReference type="EMBL" id="KIP09592.1"/>
    </source>
</evidence>